<dbReference type="Proteomes" id="UP000185924">
    <property type="component" value="Unassembled WGS sequence"/>
</dbReference>
<evidence type="ECO:0000313" key="3">
    <source>
        <dbReference type="Proteomes" id="UP000185924"/>
    </source>
</evidence>
<sequence>MSHLKTLILAVCLLLSASAAIAQSRVYLEPRLGFGTFRMQSMKELQRVMIANTDLNAKATDTFGSYAQFGLNVVSDLGENTRIGGFIEHGSTGGRVAYSDYSGEFLLDTPLNYNAFGGLFYHHQPIKESTLRYVAGAELHMLMTNMKLQSYTKINNTTESSEDKFNSFGLGLKPFVGLQYPFLDFPTTLSLGYLLDTNYPFHVPGEPKQQLRINSNNKTLQPGWGGLRINLAVSIPIVR</sequence>
<feature type="chain" id="PRO_5012975435" description="Outer membrane protein beta-barrel domain-containing protein" evidence="1">
    <location>
        <begin position="23"/>
        <end position="239"/>
    </location>
</feature>
<dbReference type="AlphaFoldDB" id="A0A1N6WIQ3"/>
<reference evidence="3" key="1">
    <citation type="submission" date="2017-01" db="EMBL/GenBank/DDBJ databases">
        <authorList>
            <person name="Varghese N."/>
            <person name="Submissions S."/>
        </authorList>
    </citation>
    <scope>NUCLEOTIDE SEQUENCE [LARGE SCALE GENOMIC DNA]</scope>
    <source>
        <strain evidence="3">DM9</strain>
    </source>
</reference>
<organism evidence="2 3">
    <name type="scientific">Pontibacter lucknowensis</name>
    <dbReference type="NCBI Taxonomy" id="1077936"/>
    <lineage>
        <taxon>Bacteria</taxon>
        <taxon>Pseudomonadati</taxon>
        <taxon>Bacteroidota</taxon>
        <taxon>Cytophagia</taxon>
        <taxon>Cytophagales</taxon>
        <taxon>Hymenobacteraceae</taxon>
        <taxon>Pontibacter</taxon>
    </lineage>
</organism>
<dbReference type="OrthoDB" id="852489at2"/>
<dbReference type="RefSeq" id="WP_076421684.1">
    <property type="nucleotide sequence ID" value="NZ_FTNM01000002.1"/>
</dbReference>
<keyword evidence="1" id="KW-0732">Signal</keyword>
<gene>
    <name evidence="2" type="ORF">SAMN05421545_1564</name>
</gene>
<name>A0A1N6WIQ3_9BACT</name>
<proteinExistence type="predicted"/>
<feature type="signal peptide" evidence="1">
    <location>
        <begin position="1"/>
        <end position="22"/>
    </location>
</feature>
<evidence type="ECO:0008006" key="4">
    <source>
        <dbReference type="Google" id="ProtNLM"/>
    </source>
</evidence>
<evidence type="ECO:0000313" key="2">
    <source>
        <dbReference type="EMBL" id="SIQ89892.1"/>
    </source>
</evidence>
<keyword evidence="3" id="KW-1185">Reference proteome</keyword>
<accession>A0A1N6WIQ3</accession>
<evidence type="ECO:0000256" key="1">
    <source>
        <dbReference type="SAM" id="SignalP"/>
    </source>
</evidence>
<protein>
    <recommendedName>
        <fullName evidence="4">Outer membrane protein beta-barrel domain-containing protein</fullName>
    </recommendedName>
</protein>
<dbReference type="EMBL" id="FTNM01000002">
    <property type="protein sequence ID" value="SIQ89892.1"/>
    <property type="molecule type" value="Genomic_DNA"/>
</dbReference>